<dbReference type="Proteomes" id="UP000253507">
    <property type="component" value="Unassembled WGS sequence"/>
</dbReference>
<evidence type="ECO:0008006" key="4">
    <source>
        <dbReference type="Google" id="ProtNLM"/>
    </source>
</evidence>
<evidence type="ECO:0000256" key="1">
    <source>
        <dbReference type="SAM" id="MobiDB-lite"/>
    </source>
</evidence>
<dbReference type="InterPro" id="IPR025893">
    <property type="entry name" value="Tocopherol_cyclase"/>
</dbReference>
<feature type="region of interest" description="Disordered" evidence="1">
    <location>
        <begin position="1"/>
        <end position="20"/>
    </location>
</feature>
<dbReference type="GO" id="GO:0009976">
    <property type="term" value="F:tocopherol cyclase activity"/>
    <property type="evidence" value="ECO:0007669"/>
    <property type="project" value="InterPro"/>
</dbReference>
<gene>
    <name evidence="2" type="ORF">DQ392_16375</name>
</gene>
<accession>A0A367EI64</accession>
<dbReference type="SUPFAM" id="SSF159245">
    <property type="entry name" value="AttH-like"/>
    <property type="match status" value="1"/>
</dbReference>
<feature type="compositionally biased region" description="Basic and acidic residues" evidence="1">
    <location>
        <begin position="1"/>
        <end position="11"/>
    </location>
</feature>
<proteinExistence type="predicted"/>
<dbReference type="Pfam" id="PF14249">
    <property type="entry name" value="Tocopherol_cycl"/>
    <property type="match status" value="1"/>
</dbReference>
<dbReference type="PANTHER" id="PTHR35309:SF4">
    <property type="entry name" value="TOCOPHEROL CYCLASE"/>
    <property type="match status" value="1"/>
</dbReference>
<evidence type="ECO:0000313" key="2">
    <source>
        <dbReference type="EMBL" id="RCG17459.1"/>
    </source>
</evidence>
<protein>
    <recommendedName>
        <fullName evidence="4">Tocopherol cyclase</fullName>
    </recommendedName>
</protein>
<comment type="caution">
    <text evidence="2">The sequence shown here is derived from an EMBL/GenBank/DDBJ whole genome shotgun (WGS) entry which is preliminary data.</text>
</comment>
<dbReference type="EMBL" id="QOIM01000036">
    <property type="protein sequence ID" value="RCG17459.1"/>
    <property type="molecule type" value="Genomic_DNA"/>
</dbReference>
<dbReference type="OrthoDB" id="9772627at2"/>
<evidence type="ECO:0000313" key="3">
    <source>
        <dbReference type="Proteomes" id="UP000253507"/>
    </source>
</evidence>
<reference evidence="2 3" key="1">
    <citation type="submission" date="2018-06" db="EMBL/GenBank/DDBJ databases">
        <title>Streptomyces reniochalinae sp. nov. and Streptomyces diacarnus sp. nov. from marine sponges.</title>
        <authorList>
            <person name="Li L."/>
        </authorList>
    </citation>
    <scope>NUCLEOTIDE SEQUENCE [LARGE SCALE GENOMIC DNA]</scope>
    <source>
        <strain evidence="2 3">LHW50302</strain>
    </source>
</reference>
<keyword evidence="3" id="KW-1185">Reference proteome</keyword>
<dbReference type="RefSeq" id="WP_114016370.1">
    <property type="nucleotide sequence ID" value="NZ_QOIM01000036.1"/>
</dbReference>
<organism evidence="2 3">
    <name type="scientific">Streptomyces reniochalinae</name>
    <dbReference type="NCBI Taxonomy" id="2250578"/>
    <lineage>
        <taxon>Bacteria</taxon>
        <taxon>Bacillati</taxon>
        <taxon>Actinomycetota</taxon>
        <taxon>Actinomycetes</taxon>
        <taxon>Kitasatosporales</taxon>
        <taxon>Streptomycetaceae</taxon>
        <taxon>Streptomyces</taxon>
    </lineage>
</organism>
<sequence>MSTPRRRDAPHRAAGLSASHHAPALRAAGLSASHHAPGLGVPESEHMLRHRWWARLRRRWRATGADLPRGDPLPAHPAPMEGYLWRFTDPVGGRVLLLACGVNHHPRRPWTTVVAAAHPGGLVRSASVEGTGADTTAYRIAAHPAIELTRDRLRARVGDEVDLRCALRPYHTWPPRRFLHGSGVFSLVPGLDHYWHPHLFGATVEGTVRLRDRTWDLAGCQVYAEKSWGRGFPRAWWWGQAHGFDRQDLCVAFAGGLLGRGRLTVPVGGLVVGIGGRTVSLVPPGAWVRARVGDGSWHVSGRSPRYQIEMTGTAAGDRPLRLPVPLLDPYRFGHSLQHLSGRLEVRIRRDGRLLYAGTSHLAGLETGGV</sequence>
<name>A0A367EI64_9ACTN</name>
<dbReference type="PANTHER" id="PTHR35309">
    <property type="match status" value="1"/>
</dbReference>
<dbReference type="AlphaFoldDB" id="A0A367EI64"/>